<evidence type="ECO:0000256" key="2">
    <source>
        <dbReference type="ARBA" id="ARBA00022448"/>
    </source>
</evidence>
<evidence type="ECO:0000256" key="3">
    <source>
        <dbReference type="ARBA" id="ARBA00022475"/>
    </source>
</evidence>
<comment type="caution">
    <text evidence="9">The sequence shown here is derived from an EMBL/GenBank/DDBJ whole genome shotgun (WGS) entry which is preliminary data.</text>
</comment>
<evidence type="ECO:0000256" key="5">
    <source>
        <dbReference type="ARBA" id="ARBA00022989"/>
    </source>
</evidence>
<keyword evidence="3" id="KW-1003">Cell membrane</keyword>
<dbReference type="EMBL" id="SDKC01000001">
    <property type="protein sequence ID" value="RXS76500.1"/>
    <property type="molecule type" value="Genomic_DNA"/>
</dbReference>
<feature type="transmembrane region" description="Helical" evidence="7">
    <location>
        <begin position="110"/>
        <end position="130"/>
    </location>
</feature>
<evidence type="ECO:0000259" key="8">
    <source>
        <dbReference type="PROSITE" id="PS50928"/>
    </source>
</evidence>
<gene>
    <name evidence="9" type="ORF">ETP43_15670</name>
</gene>
<dbReference type="InterPro" id="IPR000515">
    <property type="entry name" value="MetI-like"/>
</dbReference>
<accession>A0A4Q1RL23</accession>
<comment type="similarity">
    <text evidence="7">Belongs to the binding-protein-dependent transport system permease family.</text>
</comment>
<dbReference type="GO" id="GO:0005886">
    <property type="term" value="C:plasma membrane"/>
    <property type="evidence" value="ECO:0007669"/>
    <property type="project" value="UniProtKB-SubCell"/>
</dbReference>
<dbReference type="RefSeq" id="WP_129259220.1">
    <property type="nucleotide sequence ID" value="NZ_SDKC01000001.1"/>
</dbReference>
<dbReference type="PROSITE" id="PS50928">
    <property type="entry name" value="ABC_TM1"/>
    <property type="match status" value="1"/>
</dbReference>
<keyword evidence="10" id="KW-1185">Reference proteome</keyword>
<comment type="subcellular location">
    <subcellularLocation>
        <location evidence="1 7">Cell membrane</location>
        <topology evidence="1 7">Multi-pass membrane protein</topology>
    </subcellularLocation>
</comment>
<feature type="transmembrane region" description="Helical" evidence="7">
    <location>
        <begin position="80"/>
        <end position="98"/>
    </location>
</feature>
<keyword evidence="6 7" id="KW-0472">Membrane</keyword>
<feature type="transmembrane region" description="Helical" evidence="7">
    <location>
        <begin position="20"/>
        <end position="38"/>
    </location>
</feature>
<keyword evidence="4 7" id="KW-0812">Transmembrane</keyword>
<dbReference type="CDD" id="cd06261">
    <property type="entry name" value="TM_PBP2"/>
    <property type="match status" value="1"/>
</dbReference>
<protein>
    <submittedName>
        <fullName evidence="9">ABC transporter permease</fullName>
    </submittedName>
</protein>
<evidence type="ECO:0000313" key="9">
    <source>
        <dbReference type="EMBL" id="RXS76500.1"/>
    </source>
</evidence>
<feature type="transmembrane region" description="Helical" evidence="7">
    <location>
        <begin position="230"/>
        <end position="250"/>
    </location>
</feature>
<dbReference type="Proteomes" id="UP000290106">
    <property type="component" value="Unassembled WGS sequence"/>
</dbReference>
<dbReference type="PANTHER" id="PTHR30151">
    <property type="entry name" value="ALKANE SULFONATE ABC TRANSPORTER-RELATED, MEMBRANE SUBUNIT"/>
    <property type="match status" value="1"/>
</dbReference>
<evidence type="ECO:0000256" key="4">
    <source>
        <dbReference type="ARBA" id="ARBA00022692"/>
    </source>
</evidence>
<dbReference type="GO" id="GO:0055085">
    <property type="term" value="P:transmembrane transport"/>
    <property type="evidence" value="ECO:0007669"/>
    <property type="project" value="InterPro"/>
</dbReference>
<sequence length="266" mass="28983">MASQKANTKKTGSWDLPLKVIKTGIVSWLIVFLFWGLGSLQYDEIFLPSPAETWAAIRELVSNGTLWADIAASVSRVLKGWGLAVVIAVPIGLVVGHFKPFRWIIEPILSLFRFIPAIALTSLFLMWFGVDDTSKVALILYAAFFQVLVNTIAGVVATDHSLMEAASCMGASRLRVFFTVVLPSAVPNIFTGIRLGLSSSIICVIAAEMLVGNDGLGYLIQSSKMYYKTAWAFAGIVTLALIGFVADRLLQLFGCTFLKHFGVRKA</sequence>
<keyword evidence="5 7" id="KW-1133">Transmembrane helix</keyword>
<keyword evidence="2 7" id="KW-0813">Transport</keyword>
<evidence type="ECO:0000313" key="10">
    <source>
        <dbReference type="Proteomes" id="UP000290106"/>
    </source>
</evidence>
<dbReference type="Gene3D" id="1.10.3720.10">
    <property type="entry name" value="MetI-like"/>
    <property type="match status" value="1"/>
</dbReference>
<name>A0A4Q1RL23_9FIRM</name>
<dbReference type="InterPro" id="IPR035906">
    <property type="entry name" value="MetI-like_sf"/>
</dbReference>
<dbReference type="Pfam" id="PF00528">
    <property type="entry name" value="BPD_transp_1"/>
    <property type="match status" value="1"/>
</dbReference>
<organism evidence="9 10">
    <name type="scientific">Blautia faecicola</name>
    <dbReference type="NCBI Taxonomy" id="2509240"/>
    <lineage>
        <taxon>Bacteria</taxon>
        <taxon>Bacillati</taxon>
        <taxon>Bacillota</taxon>
        <taxon>Clostridia</taxon>
        <taxon>Lachnospirales</taxon>
        <taxon>Lachnospiraceae</taxon>
        <taxon>Blautia</taxon>
    </lineage>
</organism>
<feature type="transmembrane region" description="Helical" evidence="7">
    <location>
        <begin position="136"/>
        <end position="157"/>
    </location>
</feature>
<proteinExistence type="inferred from homology"/>
<dbReference type="SUPFAM" id="SSF161098">
    <property type="entry name" value="MetI-like"/>
    <property type="match status" value="1"/>
</dbReference>
<evidence type="ECO:0000256" key="6">
    <source>
        <dbReference type="ARBA" id="ARBA00023136"/>
    </source>
</evidence>
<feature type="transmembrane region" description="Helical" evidence="7">
    <location>
        <begin position="177"/>
        <end position="210"/>
    </location>
</feature>
<reference evidence="9 10" key="1">
    <citation type="submission" date="2019-01" db="EMBL/GenBank/DDBJ databases">
        <title>Blautia sp. nov. KGMB01111 isolated human feces.</title>
        <authorList>
            <person name="Park J.-E."/>
            <person name="Kim J.-S."/>
            <person name="Park S.-H."/>
        </authorList>
    </citation>
    <scope>NUCLEOTIDE SEQUENCE [LARGE SCALE GENOMIC DNA]</scope>
    <source>
        <strain evidence="9 10">KGMB01111</strain>
    </source>
</reference>
<dbReference type="PANTHER" id="PTHR30151:SF0">
    <property type="entry name" value="ABC TRANSPORTER PERMEASE PROTEIN MJ0413-RELATED"/>
    <property type="match status" value="1"/>
</dbReference>
<evidence type="ECO:0000256" key="7">
    <source>
        <dbReference type="RuleBase" id="RU363032"/>
    </source>
</evidence>
<dbReference type="AlphaFoldDB" id="A0A4Q1RL23"/>
<feature type="domain" description="ABC transmembrane type-1" evidence="8">
    <location>
        <begin position="70"/>
        <end position="254"/>
    </location>
</feature>
<evidence type="ECO:0000256" key="1">
    <source>
        <dbReference type="ARBA" id="ARBA00004651"/>
    </source>
</evidence>
<dbReference type="OrthoDB" id="34174at2"/>